<keyword evidence="2" id="KW-0560">Oxidoreductase</keyword>
<gene>
    <name evidence="2" type="ORF">EDD29_5670</name>
</gene>
<protein>
    <submittedName>
        <fullName evidence="2">Alkylhydroperoxidase family enzyme</fullName>
    </submittedName>
</protein>
<dbReference type="GO" id="GO:0051920">
    <property type="term" value="F:peroxiredoxin activity"/>
    <property type="evidence" value="ECO:0007669"/>
    <property type="project" value="InterPro"/>
</dbReference>
<sequence>MSGRLGPRTDDGTDPRLAEVYAKAAGLAGGLPEMYRVLGHAPEVLSGWLDLAWSLRADAAADRGLRELAILRVSALMGSDYVWRSHWRPALRAGVPEGVLQAMRDGGTPADLTLLQRSVLALTDDLVADADVADTTWAEFVSLVDPREAVELLMTVSWYCCAARMALALRVPLEDHHHAVPGLTRTRA</sequence>
<comment type="caution">
    <text evidence="2">The sequence shown here is derived from an EMBL/GenBank/DDBJ whole genome shotgun (WGS) entry which is preliminary data.</text>
</comment>
<organism evidence="2 3">
    <name type="scientific">Actinocorallia herbida</name>
    <dbReference type="NCBI Taxonomy" id="58109"/>
    <lineage>
        <taxon>Bacteria</taxon>
        <taxon>Bacillati</taxon>
        <taxon>Actinomycetota</taxon>
        <taxon>Actinomycetes</taxon>
        <taxon>Streptosporangiales</taxon>
        <taxon>Thermomonosporaceae</taxon>
        <taxon>Actinocorallia</taxon>
    </lineage>
</organism>
<dbReference type="SUPFAM" id="SSF69118">
    <property type="entry name" value="AhpD-like"/>
    <property type="match status" value="1"/>
</dbReference>
<keyword evidence="3" id="KW-1185">Reference proteome</keyword>
<proteinExistence type="predicted"/>
<dbReference type="EMBL" id="RJKE01000001">
    <property type="protein sequence ID" value="ROO88017.1"/>
    <property type="molecule type" value="Genomic_DNA"/>
</dbReference>
<dbReference type="OrthoDB" id="4704294at2"/>
<name>A0A3N1D3A2_9ACTN</name>
<evidence type="ECO:0000313" key="3">
    <source>
        <dbReference type="Proteomes" id="UP000272400"/>
    </source>
</evidence>
<evidence type="ECO:0000259" key="1">
    <source>
        <dbReference type="Pfam" id="PF02627"/>
    </source>
</evidence>
<dbReference type="InterPro" id="IPR003779">
    <property type="entry name" value="CMD-like"/>
</dbReference>
<dbReference type="Gene3D" id="1.20.1290.10">
    <property type="entry name" value="AhpD-like"/>
    <property type="match status" value="1"/>
</dbReference>
<evidence type="ECO:0000313" key="2">
    <source>
        <dbReference type="EMBL" id="ROO88017.1"/>
    </source>
</evidence>
<dbReference type="AlphaFoldDB" id="A0A3N1D3A2"/>
<reference evidence="2 3" key="1">
    <citation type="submission" date="2018-11" db="EMBL/GenBank/DDBJ databases">
        <title>Sequencing the genomes of 1000 actinobacteria strains.</title>
        <authorList>
            <person name="Klenk H.-P."/>
        </authorList>
    </citation>
    <scope>NUCLEOTIDE SEQUENCE [LARGE SCALE GENOMIC DNA]</scope>
    <source>
        <strain evidence="2 3">DSM 44254</strain>
    </source>
</reference>
<dbReference type="InterPro" id="IPR029032">
    <property type="entry name" value="AhpD-like"/>
</dbReference>
<keyword evidence="2" id="KW-0575">Peroxidase</keyword>
<dbReference type="PANTHER" id="PTHR34846:SF11">
    <property type="entry name" value="4-CARBOXYMUCONOLACTONE DECARBOXYLASE FAMILY PROTEIN (AFU_ORTHOLOGUE AFUA_6G11590)"/>
    <property type="match status" value="1"/>
</dbReference>
<dbReference type="Pfam" id="PF02627">
    <property type="entry name" value="CMD"/>
    <property type="match status" value="1"/>
</dbReference>
<dbReference type="Proteomes" id="UP000272400">
    <property type="component" value="Unassembled WGS sequence"/>
</dbReference>
<dbReference type="RefSeq" id="WP_123667234.1">
    <property type="nucleotide sequence ID" value="NZ_RJKE01000001.1"/>
</dbReference>
<dbReference type="PANTHER" id="PTHR34846">
    <property type="entry name" value="4-CARBOXYMUCONOLACTONE DECARBOXYLASE FAMILY PROTEIN (AFU_ORTHOLOGUE AFUA_6G11590)"/>
    <property type="match status" value="1"/>
</dbReference>
<feature type="domain" description="Carboxymuconolactone decarboxylase-like" evidence="1">
    <location>
        <begin position="42"/>
        <end position="122"/>
    </location>
</feature>
<accession>A0A3N1D3A2</accession>